<organism evidence="3 4">
    <name type="scientific">Cerrena zonata</name>
    <dbReference type="NCBI Taxonomy" id="2478898"/>
    <lineage>
        <taxon>Eukaryota</taxon>
        <taxon>Fungi</taxon>
        <taxon>Dikarya</taxon>
        <taxon>Basidiomycota</taxon>
        <taxon>Agaricomycotina</taxon>
        <taxon>Agaricomycetes</taxon>
        <taxon>Polyporales</taxon>
        <taxon>Cerrenaceae</taxon>
        <taxon>Cerrena</taxon>
    </lineage>
</organism>
<dbReference type="AlphaFoldDB" id="A0AAW0FPR4"/>
<reference evidence="3 4" key="1">
    <citation type="submission" date="2022-09" db="EMBL/GenBank/DDBJ databases">
        <authorList>
            <person name="Palmer J.M."/>
        </authorList>
    </citation>
    <scope>NUCLEOTIDE SEQUENCE [LARGE SCALE GENOMIC DNA]</scope>
    <source>
        <strain evidence="3 4">DSM 7382</strain>
    </source>
</reference>
<keyword evidence="1" id="KW-0812">Transmembrane</keyword>
<feature type="transmembrane region" description="Helical" evidence="1">
    <location>
        <begin position="37"/>
        <end position="59"/>
    </location>
</feature>
<keyword evidence="1" id="KW-0472">Membrane</keyword>
<comment type="caution">
    <text evidence="3">The sequence shown here is derived from an EMBL/GenBank/DDBJ whole genome shotgun (WGS) entry which is preliminary data.</text>
</comment>
<feature type="transmembrane region" description="Helical" evidence="1">
    <location>
        <begin position="118"/>
        <end position="142"/>
    </location>
</feature>
<feature type="domain" description="DUF6534" evidence="2">
    <location>
        <begin position="84"/>
        <end position="171"/>
    </location>
</feature>
<protein>
    <recommendedName>
        <fullName evidence="2">DUF6534 domain-containing protein</fullName>
    </recommendedName>
</protein>
<evidence type="ECO:0000259" key="2">
    <source>
        <dbReference type="Pfam" id="PF20152"/>
    </source>
</evidence>
<evidence type="ECO:0000313" key="3">
    <source>
        <dbReference type="EMBL" id="KAK7682731.1"/>
    </source>
</evidence>
<evidence type="ECO:0000313" key="4">
    <source>
        <dbReference type="Proteomes" id="UP001385951"/>
    </source>
</evidence>
<gene>
    <name evidence="3" type="ORF">QCA50_014114</name>
</gene>
<keyword evidence="1" id="KW-1133">Transmembrane helix</keyword>
<proteinExistence type="predicted"/>
<feature type="transmembrane region" description="Helical" evidence="1">
    <location>
        <begin position="79"/>
        <end position="98"/>
    </location>
</feature>
<accession>A0AAW0FPR4</accession>
<feature type="transmembrane region" description="Helical" evidence="1">
    <location>
        <begin position="148"/>
        <end position="169"/>
    </location>
</feature>
<evidence type="ECO:0000256" key="1">
    <source>
        <dbReference type="SAM" id="Phobius"/>
    </source>
</evidence>
<name>A0AAW0FPR4_9APHY</name>
<feature type="transmembrane region" description="Helical" evidence="1">
    <location>
        <begin position="6"/>
        <end position="25"/>
    </location>
</feature>
<sequence>MFRSCLIIIILQGLTEVAVRGFYIYRVWIFSRNLQLLIGMITLLATFFGLFLVCLIRVFEVETEVAVTEHTFQLSMIASWSVVICTDMLIATTMVYYLHHASRKSQVKRTQGVLDWLILYFVSSGVILVAFSGSLLICFVVNGSNLVWAGIMVLYARCLSNSFFGALNVRKLIRSKQGQVVTFGGISLPESTIPTSLELHQVQVQVSRDTTIKTDSNPTLDNESSDNKCGDMSNHVFPDGF</sequence>
<dbReference type="Proteomes" id="UP001385951">
    <property type="component" value="Unassembled WGS sequence"/>
</dbReference>
<dbReference type="InterPro" id="IPR045339">
    <property type="entry name" value="DUF6534"/>
</dbReference>
<keyword evidence="4" id="KW-1185">Reference proteome</keyword>
<dbReference type="Pfam" id="PF20152">
    <property type="entry name" value="DUF6534"/>
    <property type="match status" value="1"/>
</dbReference>
<dbReference type="EMBL" id="JASBNA010000034">
    <property type="protein sequence ID" value="KAK7682731.1"/>
    <property type="molecule type" value="Genomic_DNA"/>
</dbReference>